<keyword evidence="3" id="KW-1185">Reference proteome</keyword>
<evidence type="ECO:0000313" key="3">
    <source>
        <dbReference type="Proteomes" id="UP001177003"/>
    </source>
</evidence>
<dbReference type="Proteomes" id="UP001177003">
    <property type="component" value="Chromosome 9"/>
</dbReference>
<proteinExistence type="predicted"/>
<keyword evidence="1" id="KW-0732">Signal</keyword>
<reference evidence="2" key="1">
    <citation type="submission" date="2023-04" db="EMBL/GenBank/DDBJ databases">
        <authorList>
            <person name="Vijverberg K."/>
            <person name="Xiong W."/>
            <person name="Schranz E."/>
        </authorList>
    </citation>
    <scope>NUCLEOTIDE SEQUENCE</scope>
</reference>
<protein>
    <recommendedName>
        <fullName evidence="4">Glycine-rich protein</fullName>
    </recommendedName>
</protein>
<dbReference type="EMBL" id="OX465085">
    <property type="protein sequence ID" value="CAI9302043.1"/>
    <property type="molecule type" value="Genomic_DNA"/>
</dbReference>
<name>A0AA36A103_LACSI</name>
<evidence type="ECO:0000256" key="1">
    <source>
        <dbReference type="SAM" id="SignalP"/>
    </source>
</evidence>
<evidence type="ECO:0008006" key="4">
    <source>
        <dbReference type="Google" id="ProtNLM"/>
    </source>
</evidence>
<accession>A0AA36A103</accession>
<dbReference type="AlphaFoldDB" id="A0AA36A103"/>
<gene>
    <name evidence="2" type="ORF">LSALG_LOCUS40555</name>
</gene>
<feature type="chain" id="PRO_5041329363" description="Glycine-rich protein" evidence="1">
    <location>
        <begin position="23"/>
        <end position="123"/>
    </location>
</feature>
<organism evidence="2 3">
    <name type="scientific">Lactuca saligna</name>
    <name type="common">Willowleaf lettuce</name>
    <dbReference type="NCBI Taxonomy" id="75948"/>
    <lineage>
        <taxon>Eukaryota</taxon>
        <taxon>Viridiplantae</taxon>
        <taxon>Streptophyta</taxon>
        <taxon>Embryophyta</taxon>
        <taxon>Tracheophyta</taxon>
        <taxon>Spermatophyta</taxon>
        <taxon>Magnoliopsida</taxon>
        <taxon>eudicotyledons</taxon>
        <taxon>Gunneridae</taxon>
        <taxon>Pentapetalae</taxon>
        <taxon>asterids</taxon>
        <taxon>campanulids</taxon>
        <taxon>Asterales</taxon>
        <taxon>Asteraceae</taxon>
        <taxon>Cichorioideae</taxon>
        <taxon>Cichorieae</taxon>
        <taxon>Lactucinae</taxon>
        <taxon>Lactuca</taxon>
    </lineage>
</organism>
<evidence type="ECO:0000313" key="2">
    <source>
        <dbReference type="EMBL" id="CAI9302043.1"/>
    </source>
</evidence>
<feature type="signal peptide" evidence="1">
    <location>
        <begin position="1"/>
        <end position="22"/>
    </location>
</feature>
<sequence length="123" mass="12744">MGVQELMLLAMLLFSFCSPASFSPVNIHENMRDHKPIDKNDSIIGGGGGSRMVNESKYTTTVRAARGGGRAGAGGSGGALIPVYAGGTAGQNRIHKGAAPCREGGFPVLIATSAYLLLHICRN</sequence>